<dbReference type="InterPro" id="IPR032013">
    <property type="entry name" value="DUF4795"/>
</dbReference>
<feature type="region of interest" description="Disordered" evidence="2">
    <location>
        <begin position="998"/>
        <end position="1019"/>
    </location>
</feature>
<evidence type="ECO:0000256" key="1">
    <source>
        <dbReference type="SAM" id="Coils"/>
    </source>
</evidence>
<feature type="compositionally biased region" description="Low complexity" evidence="2">
    <location>
        <begin position="211"/>
        <end position="221"/>
    </location>
</feature>
<feature type="compositionally biased region" description="Basic and acidic residues" evidence="2">
    <location>
        <begin position="242"/>
        <end position="253"/>
    </location>
</feature>
<feature type="compositionally biased region" description="Low complexity" evidence="2">
    <location>
        <begin position="254"/>
        <end position="281"/>
    </location>
</feature>
<feature type="compositionally biased region" description="Gly residues" evidence="2">
    <location>
        <begin position="95"/>
        <end position="175"/>
    </location>
</feature>
<feature type="region of interest" description="Disordered" evidence="2">
    <location>
        <begin position="84"/>
        <end position="329"/>
    </location>
</feature>
<feature type="compositionally biased region" description="Basic and acidic residues" evidence="2">
    <location>
        <begin position="282"/>
        <end position="307"/>
    </location>
</feature>
<sequence>MVAKNQKNLPSIMSIRELIDQAFGEPNVNVVHHKLIHTILLILARQLRLLERRVEIEIPNSYYAYASDSKLSITEVKLHANVPKKKKGKAVAGASGAGQKGSGYMEGTGPGGGPGRGEGPGQGGGFGQGRGTRQSGGFGQAGGIGQGGGTGQGGATGQGGVTGQGGGTGHGGGTGATKSRSGVQQGTVSGSSAYDKSSSSATKTSTDDKTSSSATKSTTATSDKDSTDKSSSGITSSATKSTTEKSSSDKTSSDKSSSGKTSTEKSSAGKTSTEKSSSGKTSAEKTSSDKTSTEKSSSERQYEKLLIVERVPSGGTKATEGRSQSRSREITTPLSVVNLEEFVKLLAEVRQLQDVYQIKTAPGIPENTQLMKDFRKGAVMTDPVLALQLSARVDAVEKAMEKMLPIIIELVNSIYVESKTPRVNFADLMGKMSEGGIEEVLKKSEGILKEIARQSALVKEAASKTAMREAVSNVAMMKEAASKAAMKEAASKASLKEAESKAAASKQAAKSKKSTASTRKESLTALSITSKLPLETQVTSPEPEPPEPEEVKEIDFVPYEELENVLQELYDECLRMVNTSTTRSNFNANKAIKIAGGLEGRLDESLNLGDRMFDVEKLVSDYADKINILDTGLSSQMTYYQEELTHMQHSLETGLEAMAEALANIGGDTAAVAELNNQFTNLQFDLDVAGMRQKELMNIQNALSFDLEELRKKIEILKADKSDRDEVADALKDKAGLGALNGLVSRQEFDAVRGDFEKRIGSAYDKFNNQEITWQKAIDDLIRELNEKADLIQVLSLQESIDWYVERYGARIRAMEEIVGDLRMTTVSKKLHREVNCLSCSAPAHLELDQYKTGASSPEFPPSRPPGVGAAKPKEDGDHAGICYPGLPVPHEVDPRAHVCNRYCGGSHTVTNTTLIRAPVGMIINPALRPVNTAVGTDGRLYAVDKEHAKKPCIPCNYKKTTTPEPSEAGQAPNPEDLDLASDKAAVDVQEPLIQAARSSDAVSVIEEPSPAPLMEENA</sequence>
<feature type="compositionally biased region" description="Polar residues" evidence="2">
    <location>
        <begin position="524"/>
        <end position="540"/>
    </location>
</feature>
<protein>
    <recommendedName>
        <fullName evidence="3">DUF4795 domain-containing protein</fullName>
    </recommendedName>
</protein>
<dbReference type="Proteomes" id="UP001549920">
    <property type="component" value="Unassembled WGS sequence"/>
</dbReference>
<name>A0ABR3I6Q3_LOXSC</name>
<dbReference type="Pfam" id="PF16043">
    <property type="entry name" value="DUF4795"/>
    <property type="match status" value="1"/>
</dbReference>
<accession>A0ABR3I6Q3</accession>
<dbReference type="PANTHER" id="PTHR47080">
    <property type="entry name" value="CHROMOSOME 16 OPEN READING FRAME 96"/>
    <property type="match status" value="1"/>
</dbReference>
<feature type="region of interest" description="Disordered" evidence="2">
    <location>
        <begin position="505"/>
        <end position="551"/>
    </location>
</feature>
<feature type="compositionally biased region" description="Low complexity" evidence="2">
    <location>
        <begin position="176"/>
        <end position="204"/>
    </location>
</feature>
<organism evidence="4 5">
    <name type="scientific">Loxostege sticticalis</name>
    <name type="common">Beet webworm moth</name>
    <dbReference type="NCBI Taxonomy" id="481309"/>
    <lineage>
        <taxon>Eukaryota</taxon>
        <taxon>Metazoa</taxon>
        <taxon>Ecdysozoa</taxon>
        <taxon>Arthropoda</taxon>
        <taxon>Hexapoda</taxon>
        <taxon>Insecta</taxon>
        <taxon>Pterygota</taxon>
        <taxon>Neoptera</taxon>
        <taxon>Endopterygota</taxon>
        <taxon>Lepidoptera</taxon>
        <taxon>Glossata</taxon>
        <taxon>Ditrysia</taxon>
        <taxon>Pyraloidea</taxon>
        <taxon>Crambidae</taxon>
        <taxon>Pyraustinae</taxon>
        <taxon>Loxostege</taxon>
    </lineage>
</organism>
<evidence type="ECO:0000313" key="4">
    <source>
        <dbReference type="EMBL" id="KAL0891946.1"/>
    </source>
</evidence>
<dbReference type="EMBL" id="JBEUOH010000007">
    <property type="protein sequence ID" value="KAL0891946.1"/>
    <property type="molecule type" value="Genomic_DNA"/>
</dbReference>
<comment type="caution">
    <text evidence="4">The sequence shown here is derived from an EMBL/GenBank/DDBJ whole genome shotgun (WGS) entry which is preliminary data.</text>
</comment>
<keyword evidence="1" id="KW-0175">Coiled coil</keyword>
<reference evidence="4 5" key="1">
    <citation type="submission" date="2024-06" db="EMBL/GenBank/DDBJ databases">
        <title>A chromosome-level genome assembly of beet webworm, Loxostege sticticalis.</title>
        <authorList>
            <person name="Zhang Y."/>
        </authorList>
    </citation>
    <scope>NUCLEOTIDE SEQUENCE [LARGE SCALE GENOMIC DNA]</scope>
    <source>
        <strain evidence="4">AQ026</strain>
        <tissue evidence="4">Whole body</tissue>
    </source>
</reference>
<evidence type="ECO:0000259" key="3">
    <source>
        <dbReference type="Pfam" id="PF16043"/>
    </source>
</evidence>
<feature type="compositionally biased region" description="Low complexity" evidence="2">
    <location>
        <begin position="229"/>
        <end position="241"/>
    </location>
</feature>
<evidence type="ECO:0000313" key="5">
    <source>
        <dbReference type="Proteomes" id="UP001549920"/>
    </source>
</evidence>
<keyword evidence="5" id="KW-1185">Reference proteome</keyword>
<evidence type="ECO:0000256" key="2">
    <source>
        <dbReference type="SAM" id="MobiDB-lite"/>
    </source>
</evidence>
<feature type="coiled-coil region" evidence="1">
    <location>
        <begin position="700"/>
        <end position="727"/>
    </location>
</feature>
<proteinExistence type="predicted"/>
<feature type="region of interest" description="Disordered" evidence="2">
    <location>
        <begin position="853"/>
        <end position="874"/>
    </location>
</feature>
<feature type="domain" description="DUF4795" evidence="3">
    <location>
        <begin position="668"/>
        <end position="853"/>
    </location>
</feature>
<gene>
    <name evidence="4" type="ORF">ABMA27_015184</name>
</gene>
<dbReference type="PANTHER" id="PTHR47080:SF1">
    <property type="entry name" value="CHROMOSOME 16 OPEN READING FRAME 96"/>
    <property type="match status" value="1"/>
</dbReference>